<dbReference type="Proteomes" id="UP000663193">
    <property type="component" value="Chromosome 2"/>
</dbReference>
<proteinExistence type="predicted"/>
<organism evidence="1 2">
    <name type="scientific">Phaeosphaeria nodorum (strain SN15 / ATCC MYA-4574 / FGSC 10173)</name>
    <name type="common">Glume blotch fungus</name>
    <name type="synonym">Parastagonospora nodorum</name>
    <dbReference type="NCBI Taxonomy" id="321614"/>
    <lineage>
        <taxon>Eukaryota</taxon>
        <taxon>Fungi</taxon>
        <taxon>Dikarya</taxon>
        <taxon>Ascomycota</taxon>
        <taxon>Pezizomycotina</taxon>
        <taxon>Dothideomycetes</taxon>
        <taxon>Pleosporomycetidae</taxon>
        <taxon>Pleosporales</taxon>
        <taxon>Pleosporineae</taxon>
        <taxon>Phaeosphaeriaceae</taxon>
        <taxon>Parastagonospora</taxon>
    </lineage>
</organism>
<dbReference type="VEuPathDB" id="FungiDB:JI435_401540"/>
<reference evidence="2" key="1">
    <citation type="journal article" date="2021" name="BMC Genomics">
        <title>Chromosome-level genome assembly and manually-curated proteome of model necrotroph Parastagonospora nodorum Sn15 reveals a genome-wide trove of candidate effector homologs, and redundancy of virulence-related functions within an accessory chromosome.</title>
        <authorList>
            <person name="Bertazzoni S."/>
            <person name="Jones D.A.B."/>
            <person name="Phan H.T."/>
            <person name="Tan K.-C."/>
            <person name="Hane J.K."/>
        </authorList>
    </citation>
    <scope>NUCLEOTIDE SEQUENCE [LARGE SCALE GENOMIC DNA]</scope>
    <source>
        <strain evidence="2">SN15 / ATCC MYA-4574 / FGSC 10173)</strain>
    </source>
</reference>
<dbReference type="AlphaFoldDB" id="A0A7U2HTW9"/>
<keyword evidence="2" id="KW-1185">Reference proteome</keyword>
<gene>
    <name evidence="1" type="ORF">JI435_401540</name>
</gene>
<evidence type="ECO:0000313" key="1">
    <source>
        <dbReference type="EMBL" id="QRC91695.1"/>
    </source>
</evidence>
<protein>
    <submittedName>
        <fullName evidence="1">Uncharacterized protein</fullName>
    </submittedName>
</protein>
<accession>A0A7U2HTW9</accession>
<name>A0A7U2HTW9_PHANO</name>
<sequence>EEKGVSHSSQRLRLRRIGCSSQQLPMPDDKVWFAGWGTLQEAVLFIQRRLGCIKQAGSRVDTTAYHALSQQALCSPRTSGQAIGFQANSFPVTRTNLALLGRGWPIACRLDLHYGFLFQRASTIHERATHSYEKYPHRGRRRG</sequence>
<evidence type="ECO:0000313" key="2">
    <source>
        <dbReference type="Proteomes" id="UP000663193"/>
    </source>
</evidence>
<dbReference type="EMBL" id="CP069024">
    <property type="protein sequence ID" value="QRC91695.1"/>
    <property type="molecule type" value="Genomic_DNA"/>
</dbReference>
<feature type="non-terminal residue" evidence="1">
    <location>
        <position position="1"/>
    </location>
</feature>